<protein>
    <recommendedName>
        <fullName evidence="10 11">Cytochrome c oxidase subunit 8, mitochondrial</fullName>
    </recommendedName>
    <alternativeName>
        <fullName evidence="11">Cytochrome c oxidase polypeptide VIII</fullName>
    </alternativeName>
</protein>
<evidence type="ECO:0000313" key="15">
    <source>
        <dbReference type="Proteomes" id="UP001302367"/>
    </source>
</evidence>
<evidence type="ECO:0000256" key="9">
    <source>
        <dbReference type="ARBA" id="ARBA00023136"/>
    </source>
</evidence>
<keyword evidence="9 11" id="KW-0472">Membrane</keyword>
<keyword evidence="6 11" id="KW-0809">Transit peptide</keyword>
<organism evidence="12 14">
    <name type="scientific">Cercospora beticola</name>
    <name type="common">Sugarbeet leaf spot fungus</name>
    <dbReference type="NCBI Taxonomy" id="122368"/>
    <lineage>
        <taxon>Eukaryota</taxon>
        <taxon>Fungi</taxon>
        <taxon>Dikarya</taxon>
        <taxon>Ascomycota</taxon>
        <taxon>Pezizomycotina</taxon>
        <taxon>Dothideomycetes</taxon>
        <taxon>Dothideomycetidae</taxon>
        <taxon>Mycosphaerellales</taxon>
        <taxon>Mycosphaerellaceae</taxon>
        <taxon>Cercospora</taxon>
    </lineage>
</organism>
<dbReference type="GeneID" id="35428661"/>
<dbReference type="PANTHER" id="PTHR13313:SF0">
    <property type="entry name" value="CYTOCHROME C OXIDASE SUBUNIT 7C, MITOCHONDRIAL"/>
    <property type="match status" value="1"/>
</dbReference>
<dbReference type="InterPro" id="IPR036636">
    <property type="entry name" value="COX7C/Cox8_sf"/>
</dbReference>
<evidence type="ECO:0000256" key="10">
    <source>
        <dbReference type="ARBA" id="ARBA00071004"/>
    </source>
</evidence>
<gene>
    <name evidence="13" type="primary">COX15</name>
    <name evidence="12" type="ORF">CB0940_04853</name>
    <name evidence="13" type="ORF">RHO25_006767</name>
</gene>
<keyword evidence="8 11" id="KW-0496">Mitochondrion</keyword>
<evidence type="ECO:0000313" key="12">
    <source>
        <dbReference type="EMBL" id="PIA93716.1"/>
    </source>
</evidence>
<keyword evidence="5 11" id="KW-0999">Mitochondrion inner membrane</keyword>
<proteinExistence type="inferred from homology"/>
<evidence type="ECO:0000256" key="5">
    <source>
        <dbReference type="ARBA" id="ARBA00022792"/>
    </source>
</evidence>
<comment type="similarity">
    <text evidence="3 11">Belongs to the cytochrome c oxidase VIIc family.</text>
</comment>
<dbReference type="PANTHER" id="PTHR13313">
    <property type="entry name" value="CYTOCHROME C OXIDASE SUBUNIT VIIC"/>
    <property type="match status" value="1"/>
</dbReference>
<dbReference type="RefSeq" id="XP_023452843.1">
    <property type="nucleotide sequence ID" value="XM_023597567.2"/>
</dbReference>
<evidence type="ECO:0000256" key="11">
    <source>
        <dbReference type="RuleBase" id="RU368123"/>
    </source>
</evidence>
<dbReference type="Proteomes" id="UP001302367">
    <property type="component" value="Chromosome 4"/>
</dbReference>
<evidence type="ECO:0000313" key="14">
    <source>
        <dbReference type="Proteomes" id="UP000230605"/>
    </source>
</evidence>
<comment type="function">
    <text evidence="11">Component of the cytochrome c oxidase, the last enzyme in the mitochondrial electron transport chain which drives oxidative phosphorylation. The respiratory chain contains 3 multisubunit complexes succinate dehydrogenase (complex II, CII), ubiquinol-cytochrome c oxidoreductase (cytochrome b-c1 complex, complex III, CIII) and cytochrome c oxidase (complex IV, CIV), that cooperate to transfer electrons derived from NADH and succinate to molecular oxygen, creating an electrochemical gradient over the inner membrane that drives transmembrane transport and the ATP synthase. Cytochrome c oxidase is the component of the respiratory chain that catalyzes the reduction of oxygen to water. Electrons originating from reduced cytochrome c in the intermembrane space (IMS) are transferred via the dinuclear copper A center (CU(A)) of subunit 2 and heme A of subunit 1 to the active site in subunit 1, a binuclear center (BNC) formed by heme A3 and copper B (CU(B)). The BNC reduces molecular oxygen to 2 water molecules using 4 electrons from cytochrome c in the IMS and 4 protons from the mitochondrial matrix.</text>
</comment>
<evidence type="ECO:0000256" key="7">
    <source>
        <dbReference type="ARBA" id="ARBA00022989"/>
    </source>
</evidence>
<keyword evidence="7 11" id="KW-1133">Transmembrane helix</keyword>
<keyword evidence="15" id="KW-1185">Reference proteome</keyword>
<comment type="subcellular location">
    <subcellularLocation>
        <location evidence="1 11">Mitochondrion inner membrane</location>
        <topology evidence="1 11">Single-pass membrane protein</topology>
    </subcellularLocation>
</comment>
<dbReference type="GO" id="GO:0006123">
    <property type="term" value="P:mitochondrial electron transport, cytochrome c to oxygen"/>
    <property type="evidence" value="ECO:0007669"/>
    <property type="project" value="UniProtKB-UniRule"/>
</dbReference>
<reference evidence="12 14" key="1">
    <citation type="submission" date="2015-10" db="EMBL/GenBank/DDBJ databases">
        <title>The cercosporin biosynthetic gene cluster was horizontally transferred to several fungal lineages and shown to be expanded in Cercospora beticola based on microsynteny with recipient genomes.</title>
        <authorList>
            <person name="De Jonge R."/>
            <person name="Ebert M.K."/>
            <person name="Suttle J.C."/>
            <person name="Jurick Ii W.M."/>
            <person name="Secor G.A."/>
            <person name="Thomma B.P."/>
            <person name="Van De Peer Y."/>
            <person name="Bolton M.D."/>
        </authorList>
    </citation>
    <scope>NUCLEOTIDE SEQUENCE [LARGE SCALE GENOMIC DNA]</scope>
    <source>
        <strain evidence="12 14">09-40</strain>
    </source>
</reference>
<dbReference type="Gene3D" id="4.10.49.10">
    <property type="entry name" value="Cytochrome c oxidase subunit VIIc"/>
    <property type="match status" value="1"/>
</dbReference>
<dbReference type="Proteomes" id="UP000230605">
    <property type="component" value="Chromosome 4"/>
</dbReference>
<dbReference type="FunFam" id="4.10.49.10:FF:000001">
    <property type="entry name" value="Cytochrome c oxidase subunit 7C"/>
    <property type="match status" value="1"/>
</dbReference>
<evidence type="ECO:0000256" key="6">
    <source>
        <dbReference type="ARBA" id="ARBA00022946"/>
    </source>
</evidence>
<feature type="transmembrane region" description="Helical" evidence="11">
    <location>
        <begin position="53"/>
        <end position="72"/>
    </location>
</feature>
<dbReference type="GO" id="GO:0005743">
    <property type="term" value="C:mitochondrial inner membrane"/>
    <property type="evidence" value="ECO:0007669"/>
    <property type="project" value="UniProtKB-SubCell"/>
</dbReference>
<keyword evidence="4 11" id="KW-0812">Transmembrane</keyword>
<evidence type="ECO:0000256" key="3">
    <source>
        <dbReference type="ARBA" id="ARBA00010514"/>
    </source>
</evidence>
<dbReference type="EMBL" id="CP134187">
    <property type="protein sequence ID" value="WPB02133.1"/>
    <property type="molecule type" value="Genomic_DNA"/>
</dbReference>
<comment type="pathway">
    <text evidence="2 11">Energy metabolism; oxidative phosphorylation.</text>
</comment>
<dbReference type="UniPathway" id="UPA00705"/>
<reference evidence="13 15" key="2">
    <citation type="submission" date="2023-09" db="EMBL/GenBank/DDBJ databases">
        <title>Complete-Gapless Cercospora beticola genome.</title>
        <authorList>
            <person name="Wyatt N.A."/>
            <person name="Spanner R.E."/>
            <person name="Bolton M.D."/>
        </authorList>
    </citation>
    <scope>NUCLEOTIDE SEQUENCE [LARGE SCALE GENOMIC DNA]</scope>
    <source>
        <strain evidence="13">Cb09-40</strain>
    </source>
</reference>
<dbReference type="InterPro" id="IPR004202">
    <property type="entry name" value="COX7C/Cox8"/>
</dbReference>
<evidence type="ECO:0000256" key="1">
    <source>
        <dbReference type="ARBA" id="ARBA00004434"/>
    </source>
</evidence>
<sequence>MLAQSRVIARRAPTAALRRNFTTTRPQFGSPYHYPEGPRSNIPFNPLTRFFAFRYWAFMATGFGLPFGIAVWQTYKNQ</sequence>
<comment type="subunit">
    <text evidence="11">Component of the cytochrome c oxidase (complex IV, CIV), a multisubunit enzyme composed of a catalytic core of 3 subunits and several supernumerary subunits. The complex exists as a monomer or a dimer and forms supercomplexes (SCs) in the inner mitochondrial membrane with ubiquinol-cytochrome c oxidoreductase (cytochrome b-c1 complex, complex III, CIII).</text>
</comment>
<dbReference type="OrthoDB" id="9974841at2759"/>
<evidence type="ECO:0000313" key="13">
    <source>
        <dbReference type="EMBL" id="WPB02133.1"/>
    </source>
</evidence>
<dbReference type="SUPFAM" id="SSF81427">
    <property type="entry name" value="Mitochondrial cytochrome c oxidase subunit VIIc (aka VIIIa)"/>
    <property type="match status" value="1"/>
</dbReference>
<dbReference type="AlphaFoldDB" id="A0A2G5HMD6"/>
<evidence type="ECO:0000256" key="8">
    <source>
        <dbReference type="ARBA" id="ARBA00023128"/>
    </source>
</evidence>
<evidence type="ECO:0000256" key="4">
    <source>
        <dbReference type="ARBA" id="ARBA00022692"/>
    </source>
</evidence>
<accession>A0A2G5HMD6</accession>
<dbReference type="GO" id="GO:0045277">
    <property type="term" value="C:respiratory chain complex IV"/>
    <property type="evidence" value="ECO:0007669"/>
    <property type="project" value="UniProtKB-UniRule"/>
</dbReference>
<dbReference type="EMBL" id="LKMD01000105">
    <property type="protein sequence ID" value="PIA93716.1"/>
    <property type="molecule type" value="Genomic_DNA"/>
</dbReference>
<evidence type="ECO:0000256" key="2">
    <source>
        <dbReference type="ARBA" id="ARBA00004673"/>
    </source>
</evidence>
<dbReference type="Pfam" id="PF02935">
    <property type="entry name" value="COX7C"/>
    <property type="match status" value="1"/>
</dbReference>
<name>A0A2G5HMD6_CERBT</name>